<dbReference type="PANTHER" id="PTHR43715:SF1">
    <property type="entry name" value="GDP-MANNOSE 4,6 DEHYDRATASE"/>
    <property type="match status" value="1"/>
</dbReference>
<name>A0ABW4DI19_9BACL</name>
<accession>A0ABW4DI19</accession>
<dbReference type="Gene3D" id="3.40.50.720">
    <property type="entry name" value="NAD(P)-binding Rossmann-like Domain"/>
    <property type="match status" value="1"/>
</dbReference>
<keyword evidence="5" id="KW-0521">NADP</keyword>
<dbReference type="InterPro" id="IPR016040">
    <property type="entry name" value="NAD(P)-bd_dom"/>
</dbReference>
<keyword evidence="4 5" id="KW-0456">Lyase</keyword>
<evidence type="ECO:0000256" key="3">
    <source>
        <dbReference type="ARBA" id="ARBA00011989"/>
    </source>
</evidence>
<feature type="domain" description="NAD(P)-binding" evidence="6">
    <location>
        <begin position="5"/>
        <end position="333"/>
    </location>
</feature>
<dbReference type="PANTHER" id="PTHR43715">
    <property type="entry name" value="GDP-MANNOSE 4,6-DEHYDRATASE"/>
    <property type="match status" value="1"/>
</dbReference>
<evidence type="ECO:0000256" key="2">
    <source>
        <dbReference type="ARBA" id="ARBA00009263"/>
    </source>
</evidence>
<dbReference type="RefSeq" id="WP_229525343.1">
    <property type="nucleotide sequence ID" value="NZ_JAFFQR010000095.1"/>
</dbReference>
<dbReference type="SUPFAM" id="SSF51735">
    <property type="entry name" value="NAD(P)-binding Rossmann-fold domains"/>
    <property type="match status" value="1"/>
</dbReference>
<dbReference type="Pfam" id="PF16363">
    <property type="entry name" value="GDP_Man_Dehyd"/>
    <property type="match status" value="1"/>
</dbReference>
<dbReference type="InterPro" id="IPR036291">
    <property type="entry name" value="NAD(P)-bd_dom_sf"/>
</dbReference>
<dbReference type="EMBL" id="JBHTNZ010000023">
    <property type="protein sequence ID" value="MFD1462885.1"/>
    <property type="molecule type" value="Genomic_DNA"/>
</dbReference>
<protein>
    <recommendedName>
        <fullName evidence="3 5">GDP-mannose 4,6-dehydratase</fullName>
        <ecNumber evidence="3 5">4.2.1.47</ecNumber>
    </recommendedName>
    <alternativeName>
        <fullName evidence="5">GDP-D-mannose dehydratase</fullName>
    </alternativeName>
</protein>
<evidence type="ECO:0000256" key="5">
    <source>
        <dbReference type="HAMAP-Rule" id="MF_00955"/>
    </source>
</evidence>
<reference evidence="8" key="1">
    <citation type="journal article" date="2019" name="Int. J. Syst. Evol. Microbiol.">
        <title>The Global Catalogue of Microorganisms (GCM) 10K type strain sequencing project: providing services to taxonomists for standard genome sequencing and annotation.</title>
        <authorList>
            <consortium name="The Broad Institute Genomics Platform"/>
            <consortium name="The Broad Institute Genome Sequencing Center for Infectious Disease"/>
            <person name="Wu L."/>
            <person name="Ma J."/>
        </authorList>
    </citation>
    <scope>NUCLEOTIDE SEQUENCE [LARGE SCALE GENOMIC DNA]</scope>
    <source>
        <strain evidence="8">CCM 9147</strain>
    </source>
</reference>
<evidence type="ECO:0000313" key="7">
    <source>
        <dbReference type="EMBL" id="MFD1462885.1"/>
    </source>
</evidence>
<dbReference type="Proteomes" id="UP001597340">
    <property type="component" value="Unassembled WGS sequence"/>
</dbReference>
<dbReference type="InterPro" id="IPR006368">
    <property type="entry name" value="GDP_Man_deHydtase"/>
</dbReference>
<keyword evidence="8" id="KW-1185">Reference proteome</keyword>
<proteinExistence type="inferred from homology"/>
<dbReference type="GO" id="GO:0008446">
    <property type="term" value="F:GDP-mannose 4,6-dehydratase activity"/>
    <property type="evidence" value="ECO:0007669"/>
    <property type="project" value="UniProtKB-EC"/>
</dbReference>
<comment type="similarity">
    <text evidence="2 5">Belongs to the NAD(P)-dependent epimerase/dehydratase family. GDP-mannose 4,6-dehydratase subfamily.</text>
</comment>
<organism evidence="7 8">
    <name type="scientific">Paenibacillus farraposensis</name>
    <dbReference type="NCBI Taxonomy" id="2807095"/>
    <lineage>
        <taxon>Bacteria</taxon>
        <taxon>Bacillati</taxon>
        <taxon>Bacillota</taxon>
        <taxon>Bacilli</taxon>
        <taxon>Bacillales</taxon>
        <taxon>Paenibacillaceae</taxon>
        <taxon>Paenibacillus</taxon>
    </lineage>
</organism>
<dbReference type="NCBIfam" id="TIGR01472">
    <property type="entry name" value="gmd"/>
    <property type="match status" value="1"/>
</dbReference>
<evidence type="ECO:0000313" key="8">
    <source>
        <dbReference type="Proteomes" id="UP001597340"/>
    </source>
</evidence>
<evidence type="ECO:0000256" key="1">
    <source>
        <dbReference type="ARBA" id="ARBA00001937"/>
    </source>
</evidence>
<evidence type="ECO:0000256" key="4">
    <source>
        <dbReference type="ARBA" id="ARBA00023239"/>
    </source>
</evidence>
<dbReference type="HAMAP" id="MF_00955">
    <property type="entry name" value="GDP_Man_dehydratase"/>
    <property type="match status" value="1"/>
</dbReference>
<comment type="function">
    <text evidence="5">Catalyzes the conversion of GDP-D-mannose to GDP-4-dehydro-6-deoxy-D-mannose.</text>
</comment>
<evidence type="ECO:0000259" key="6">
    <source>
        <dbReference type="Pfam" id="PF16363"/>
    </source>
</evidence>
<comment type="catalytic activity">
    <reaction evidence="5">
        <text>GDP-alpha-D-mannose = GDP-4-dehydro-alpha-D-rhamnose + H2O</text>
        <dbReference type="Rhea" id="RHEA:23820"/>
        <dbReference type="ChEBI" id="CHEBI:15377"/>
        <dbReference type="ChEBI" id="CHEBI:57527"/>
        <dbReference type="ChEBI" id="CHEBI:57964"/>
        <dbReference type="EC" id="4.2.1.47"/>
    </reaction>
</comment>
<comment type="caution">
    <text evidence="7">The sequence shown here is derived from an EMBL/GenBank/DDBJ whole genome shotgun (WGS) entry which is preliminary data.</text>
</comment>
<sequence>MKKALITGITGQDGSYLAELLLDKGYEVHGMIRRNSSFNTERIDHLLDDQLHARSPFVLHYGDLTDHGAMCRILNKIEPCEIYNLGAQSHVRVSFDIPEFTGDVDALGTVRLLESIRDVNPSIRFYQASSSELYGLVQEIPQSERTPFYPRSPYAVAKLYAYWITVNYREAYNLFACNGILFNHESPRRGKTFVTRKITTGLANILKGKQDQLVLGNLDAKRDWGFAGDYVEAMWRMLQLDQPEDFVIATGETHTVREFCEHAFQHAGIPLSWTGEGMDEKGIDSRTGKVLISVNEKYFRPSEVDLLLGDSTKACTKLGWQPKVSFKELVEMMVEADQSI</sequence>
<comment type="cofactor">
    <cofactor evidence="1 5">
        <name>NADP(+)</name>
        <dbReference type="ChEBI" id="CHEBI:58349"/>
    </cofactor>
</comment>
<comment type="caution">
    <text evidence="5">Lacks conserved residue(s) required for the propagation of feature annotation.</text>
</comment>
<dbReference type="Gene3D" id="3.90.25.10">
    <property type="entry name" value="UDP-galactose 4-epimerase, domain 1"/>
    <property type="match status" value="1"/>
</dbReference>
<dbReference type="EC" id="4.2.1.47" evidence="3 5"/>
<dbReference type="CDD" id="cd05260">
    <property type="entry name" value="GDP_MD_SDR_e"/>
    <property type="match status" value="1"/>
</dbReference>
<gene>
    <name evidence="5 7" type="primary">gmd</name>
    <name evidence="7" type="ORF">ACFQ5D_16095</name>
</gene>